<sequence>MPKEIFYAVAVGRQQGLFKNLQEAKAQVSKFPKGRYRKFVSRDSAEEYLEKAGVLPRRERFYAVSNGRKIGLFKNKAEANAQIFEYSYSSMKKFFSREDAINNPLFKKSFEKNKKKEEKKLKKLQESLGINSDNESYYESSEPDDFCCYYVDSDEYGFGFGINDSDESDEIYYDTSNGGYRFNGYTHFFN</sequence>
<dbReference type="SUPFAM" id="SSF55658">
    <property type="entry name" value="L9 N-domain-like"/>
    <property type="match status" value="2"/>
</dbReference>
<dbReference type="Pfam" id="PF01693">
    <property type="entry name" value="Cauli_VI"/>
    <property type="match status" value="2"/>
</dbReference>
<accession>E4Z6U5</accession>
<organism evidence="2">
    <name type="scientific">Oikopleura dioica</name>
    <name type="common">Tunicate</name>
    <dbReference type="NCBI Taxonomy" id="34765"/>
    <lineage>
        <taxon>Eukaryota</taxon>
        <taxon>Metazoa</taxon>
        <taxon>Chordata</taxon>
        <taxon>Tunicata</taxon>
        <taxon>Appendicularia</taxon>
        <taxon>Copelata</taxon>
        <taxon>Oikopleuridae</taxon>
        <taxon>Oikopleura</taxon>
    </lineage>
</organism>
<dbReference type="Proteomes" id="UP000011014">
    <property type="component" value="Unassembled WGS sequence"/>
</dbReference>
<dbReference type="InterPro" id="IPR011320">
    <property type="entry name" value="RNase_H1_N"/>
</dbReference>
<evidence type="ECO:0000313" key="2">
    <source>
        <dbReference type="EMBL" id="CBY43423.1"/>
    </source>
</evidence>
<gene>
    <name evidence="2" type="ORF">GSOID_T00028019001</name>
</gene>
<evidence type="ECO:0000259" key="1">
    <source>
        <dbReference type="Pfam" id="PF01693"/>
    </source>
</evidence>
<reference evidence="2" key="1">
    <citation type="journal article" date="2010" name="Science">
        <title>Plasticity of animal genome architecture unmasked by rapid evolution of a pelagic tunicate.</title>
        <authorList>
            <person name="Denoeud F."/>
            <person name="Henriet S."/>
            <person name="Mungpakdee S."/>
            <person name="Aury J.M."/>
            <person name="Da Silva C."/>
            <person name="Brinkmann H."/>
            <person name="Mikhaleva J."/>
            <person name="Olsen L.C."/>
            <person name="Jubin C."/>
            <person name="Canestro C."/>
            <person name="Bouquet J.M."/>
            <person name="Danks G."/>
            <person name="Poulain J."/>
            <person name="Campsteijn C."/>
            <person name="Adamski M."/>
            <person name="Cross I."/>
            <person name="Yadetie F."/>
            <person name="Muffato M."/>
            <person name="Louis A."/>
            <person name="Butcher S."/>
            <person name="Tsagkogeorga G."/>
            <person name="Konrad A."/>
            <person name="Singh S."/>
            <person name="Jensen M.F."/>
            <person name="Cong E.H."/>
            <person name="Eikeseth-Otteraa H."/>
            <person name="Noel B."/>
            <person name="Anthouard V."/>
            <person name="Porcel B.M."/>
            <person name="Kachouri-Lafond R."/>
            <person name="Nishino A."/>
            <person name="Ugolini M."/>
            <person name="Chourrout P."/>
            <person name="Nishida H."/>
            <person name="Aasland R."/>
            <person name="Huzurbazar S."/>
            <person name="Westhof E."/>
            <person name="Delsuc F."/>
            <person name="Lehrach H."/>
            <person name="Reinhardt R."/>
            <person name="Weissenbach J."/>
            <person name="Roy S.W."/>
            <person name="Artiguenave F."/>
            <person name="Postlethwait J.H."/>
            <person name="Manak J.R."/>
            <person name="Thompson E.M."/>
            <person name="Jaillon O."/>
            <person name="Du Pasquier L."/>
            <person name="Boudinot P."/>
            <person name="Liberles D.A."/>
            <person name="Volff J.N."/>
            <person name="Philippe H."/>
            <person name="Lenhard B."/>
            <person name="Roest Crollius H."/>
            <person name="Wincker P."/>
            <person name="Chourrout D."/>
        </authorList>
    </citation>
    <scope>NUCLEOTIDE SEQUENCE [LARGE SCALE GENOMIC DNA]</scope>
</reference>
<dbReference type="AlphaFoldDB" id="E4Z6U5"/>
<dbReference type="EMBL" id="FN658211">
    <property type="protein sequence ID" value="CBY43423.1"/>
    <property type="molecule type" value="Genomic_DNA"/>
</dbReference>
<feature type="domain" description="Ribonuclease H1 N-terminal" evidence="1">
    <location>
        <begin position="6"/>
        <end position="48"/>
    </location>
</feature>
<feature type="domain" description="Ribonuclease H1 N-terminal" evidence="1">
    <location>
        <begin position="60"/>
        <end position="100"/>
    </location>
</feature>
<protein>
    <recommendedName>
        <fullName evidence="1">Ribonuclease H1 N-terminal domain-containing protein</fullName>
    </recommendedName>
</protein>
<name>E4Z6U5_OIKDI</name>
<dbReference type="Gene3D" id="3.40.970.10">
    <property type="entry name" value="Ribonuclease H1, N-terminal domain"/>
    <property type="match status" value="2"/>
</dbReference>
<dbReference type="InterPro" id="IPR037056">
    <property type="entry name" value="RNase_H1_N_sf"/>
</dbReference>
<proteinExistence type="predicted"/>
<dbReference type="InterPro" id="IPR009027">
    <property type="entry name" value="Ribosomal_bL9/RNase_H1_N"/>
</dbReference>